<dbReference type="InterPro" id="IPR027396">
    <property type="entry name" value="DsrEFH-like"/>
</dbReference>
<accession>A0A2A2AX97</accession>
<dbReference type="RefSeq" id="WP_095541823.1">
    <property type="nucleotide sequence ID" value="NZ_CP154474.1"/>
</dbReference>
<dbReference type="EMBL" id="NTBI01000002">
    <property type="protein sequence ID" value="PAX17830.1"/>
    <property type="molecule type" value="Genomic_DNA"/>
</dbReference>
<accession>A0A2A2AC14</accession>
<dbReference type="AlphaFoldDB" id="A0A2A2AC14"/>
<dbReference type="GeneID" id="93873505"/>
<dbReference type="Gene3D" id="3.40.1260.10">
    <property type="entry name" value="DsrEFH-like"/>
    <property type="match status" value="1"/>
</dbReference>
<evidence type="ECO:0000313" key="2">
    <source>
        <dbReference type="EMBL" id="PAT42377.1"/>
    </source>
</evidence>
<accession>A0A2A2T7C6</accession>
<protein>
    <submittedName>
        <fullName evidence="1">Sulfur reduction protein DsrE</fullName>
    </submittedName>
</protein>
<dbReference type="InterPro" id="IPR003787">
    <property type="entry name" value="Sulphur_relay_DsrE/F-like"/>
</dbReference>
<name>A0A2A2AC14_9BURK</name>
<dbReference type="Proteomes" id="UP000217780">
    <property type="component" value="Unassembled WGS sequence"/>
</dbReference>
<evidence type="ECO:0000313" key="1">
    <source>
        <dbReference type="EMBL" id="PAT35323.1"/>
    </source>
</evidence>
<evidence type="ECO:0000313" key="6">
    <source>
        <dbReference type="Proteomes" id="UP000218439"/>
    </source>
</evidence>
<dbReference type="Proteomes" id="UP000217999">
    <property type="component" value="Unassembled WGS sequence"/>
</dbReference>
<evidence type="ECO:0000313" key="4">
    <source>
        <dbReference type="Proteomes" id="UP000217780"/>
    </source>
</evidence>
<dbReference type="Proteomes" id="UP000218439">
    <property type="component" value="Unassembled WGS sequence"/>
</dbReference>
<gene>
    <name evidence="1" type="ORF">CK620_05445</name>
    <name evidence="2" type="ORF">CK621_09360</name>
    <name evidence="3" type="ORF">CLI92_03105</name>
</gene>
<proteinExistence type="predicted"/>
<dbReference type="EMBL" id="NSJF01000002">
    <property type="protein sequence ID" value="PAT35323.1"/>
    <property type="molecule type" value="Genomic_DNA"/>
</dbReference>
<dbReference type="Pfam" id="PF02635">
    <property type="entry name" value="DsrE"/>
    <property type="match status" value="1"/>
</dbReference>
<comment type="caution">
    <text evidence="1">The sequence shown here is derived from an EMBL/GenBank/DDBJ whole genome shotgun (WGS) entry which is preliminary data.</text>
</comment>
<evidence type="ECO:0000313" key="5">
    <source>
        <dbReference type="Proteomes" id="UP000217999"/>
    </source>
</evidence>
<organism evidence="1 5">
    <name type="scientific">Vandammella animalimorsus</name>
    <dbReference type="NCBI Taxonomy" id="2029117"/>
    <lineage>
        <taxon>Bacteria</taxon>
        <taxon>Pseudomonadati</taxon>
        <taxon>Pseudomonadota</taxon>
        <taxon>Betaproteobacteria</taxon>
        <taxon>Burkholderiales</taxon>
        <taxon>Comamonadaceae</taxon>
        <taxon>Vandammella</taxon>
    </lineage>
</organism>
<dbReference type="SUPFAM" id="SSF75169">
    <property type="entry name" value="DsrEFH-like"/>
    <property type="match status" value="1"/>
</dbReference>
<evidence type="ECO:0000313" key="3">
    <source>
        <dbReference type="EMBL" id="PAX17830.1"/>
    </source>
</evidence>
<reference evidence="4 5" key="1">
    <citation type="submission" date="2017-08" db="EMBL/GenBank/DDBJ databases">
        <title>WGS of Clinical strains of the CDC Group NO-1 linked to zoonotic infections in humans.</title>
        <authorList>
            <person name="Bernier A.-M."/>
            <person name="Bernard K."/>
        </authorList>
    </citation>
    <scope>NUCLEOTIDE SEQUENCE [LARGE SCALE GENOMIC DNA]</scope>
    <source>
        <strain evidence="1 5">NML03-0146</strain>
        <strain evidence="2 6">NML120219</strain>
        <strain evidence="3 4">NML91-0035</strain>
    </source>
</reference>
<dbReference type="EMBL" id="NSJE01000014">
    <property type="protein sequence ID" value="PAT42377.1"/>
    <property type="molecule type" value="Genomic_DNA"/>
</dbReference>
<sequence length="123" mass="12878">MQTTDFVATLFDGHSNPDKVTVAFTMAVNALKKGHSATLILMAEGVTLGKPKATEGMDIGAPFEPVPTLLGSFLELGGRVAICKSCMLHNGLQESDMAPGYDIITAPDVIDLLMAAKGSLQVT</sequence>